<evidence type="ECO:0000313" key="9">
    <source>
        <dbReference type="EMBL" id="SFL52937.1"/>
    </source>
</evidence>
<dbReference type="GO" id="GO:0005886">
    <property type="term" value="C:plasma membrane"/>
    <property type="evidence" value="ECO:0007669"/>
    <property type="project" value="UniProtKB-SubCell"/>
</dbReference>
<keyword evidence="3 6" id="KW-0812">Transmembrane</keyword>
<evidence type="ECO:0000256" key="3">
    <source>
        <dbReference type="ARBA" id="ARBA00022692"/>
    </source>
</evidence>
<sequence length="300" mass="34155">MKALFQRVSSWQTLKDFMNFYKSSEMSLSSIAVAYYLLLSIFPLLLIFANILPFLNLDIDMILDVLHDQIPDQIYDMSVGFIRNVLENPNTGLLSISVLAGFWTFSRALATLQMAMNKAYEVSEHRDFILSRIIGLVVGLGLMVMLSLTILISTFGQVILTYVHENLFAFDDRLYRTLQTATLPVVIIVVLISLILLYFVLPNVKIHKLRYIMPGTIFSTLVLVALPHFFGAYLSRALGQMRDFKLVGSLLIFGLMIWFIFIAKVIIIGAVFNATYQKKSFGQIETRRGEIVAFIKEIRK</sequence>
<feature type="transmembrane region" description="Helical" evidence="6">
    <location>
        <begin position="33"/>
        <end position="55"/>
    </location>
</feature>
<dbReference type="Proteomes" id="UP000504756">
    <property type="component" value="Unassembled WGS sequence"/>
</dbReference>
<dbReference type="Proteomes" id="UP001164042">
    <property type="component" value="Chromosome"/>
</dbReference>
<feature type="transmembrane region" description="Helical" evidence="6">
    <location>
        <begin position="250"/>
        <end position="272"/>
    </location>
</feature>
<feature type="transmembrane region" description="Helical" evidence="6">
    <location>
        <begin position="180"/>
        <end position="199"/>
    </location>
</feature>
<dbReference type="PATRIC" id="fig|1363.32.peg.1603"/>
<evidence type="ECO:0000256" key="2">
    <source>
        <dbReference type="ARBA" id="ARBA00022475"/>
    </source>
</evidence>
<reference evidence="8" key="5">
    <citation type="submission" date="2023-04" db="EMBL/GenBank/DDBJ databases">
        <title>Genomic analysis of Lactococcus garvieae isolates.</title>
        <authorList>
            <person name="Zhanghang C."/>
        </authorList>
    </citation>
    <scope>NUCLEOTIDE SEQUENCE</scope>
    <source>
        <strain evidence="8">ZB-1</strain>
    </source>
</reference>
<dbReference type="OMA" id="KQPKFRW"/>
<dbReference type="OrthoDB" id="9775903at2"/>
<dbReference type="EMBL" id="CP109635">
    <property type="protein sequence ID" value="UYT09916.1"/>
    <property type="molecule type" value="Genomic_DNA"/>
</dbReference>
<reference evidence="10" key="3">
    <citation type="submission" date="2022-10" db="EMBL/GenBank/DDBJ databases">
        <title>Genome assembly of Lactococcus garvieae isolates from cricket gut.</title>
        <authorList>
            <person name="Luecke A.R."/>
            <person name="Brown A.M.V."/>
            <person name="Wakeman C.A."/>
        </authorList>
    </citation>
    <scope>NUCLEOTIDE SEQUENCE</scope>
    <source>
        <strain evidence="10">Alexii-11_2</strain>
    </source>
</reference>
<dbReference type="EMBL" id="JARYTV010000002">
    <property type="protein sequence ID" value="MDH7959470.1"/>
    <property type="molecule type" value="Genomic_DNA"/>
</dbReference>
<keyword evidence="4 6" id="KW-1133">Transmembrane helix</keyword>
<feature type="transmembrane region" description="Helical" evidence="6">
    <location>
        <begin position="133"/>
        <end position="160"/>
    </location>
</feature>
<evidence type="ECO:0000313" key="11">
    <source>
        <dbReference type="EMBL" id="WEA13263.1"/>
    </source>
</evidence>
<evidence type="ECO:0000313" key="10">
    <source>
        <dbReference type="EMBL" id="UYT09916.1"/>
    </source>
</evidence>
<dbReference type="GeneID" id="75144304"/>
<dbReference type="eggNOG" id="COG1295">
    <property type="taxonomic scope" value="Bacteria"/>
</dbReference>
<evidence type="ECO:0000313" key="12">
    <source>
        <dbReference type="Proteomes" id="UP000181969"/>
    </source>
</evidence>
<dbReference type="InterPro" id="IPR017039">
    <property type="entry name" value="Virul_fac_BrkB"/>
</dbReference>
<dbReference type="PANTHER" id="PTHR30213">
    <property type="entry name" value="INNER MEMBRANE PROTEIN YHJD"/>
    <property type="match status" value="1"/>
</dbReference>
<dbReference type="EMBL" id="CP118627">
    <property type="protein sequence ID" value="WEA13263.1"/>
    <property type="molecule type" value="Genomic_DNA"/>
</dbReference>
<evidence type="ECO:0000256" key="6">
    <source>
        <dbReference type="SAM" id="Phobius"/>
    </source>
</evidence>
<dbReference type="Pfam" id="PF03631">
    <property type="entry name" value="Virul_fac_BrkB"/>
    <property type="match status" value="1"/>
</dbReference>
<organism evidence="7 13">
    <name type="scientific">Lactococcus garvieae</name>
    <dbReference type="NCBI Taxonomy" id="1363"/>
    <lineage>
        <taxon>Bacteria</taxon>
        <taxon>Bacillati</taxon>
        <taxon>Bacillota</taxon>
        <taxon>Bacilli</taxon>
        <taxon>Lactobacillales</taxon>
        <taxon>Streptococcaceae</taxon>
        <taxon>Lactococcus</taxon>
    </lineage>
</organism>
<dbReference type="PIRSF" id="PIRSF035875">
    <property type="entry name" value="RNase_BN"/>
    <property type="match status" value="1"/>
</dbReference>
<dbReference type="EMBL" id="FOTJ01000016">
    <property type="protein sequence ID" value="SFL52937.1"/>
    <property type="molecule type" value="Genomic_DNA"/>
</dbReference>
<evidence type="ECO:0000313" key="7">
    <source>
        <dbReference type="EMBL" id="GFO51888.1"/>
    </source>
</evidence>
<evidence type="ECO:0000256" key="1">
    <source>
        <dbReference type="ARBA" id="ARBA00004651"/>
    </source>
</evidence>
<feature type="transmembrane region" description="Helical" evidence="6">
    <location>
        <begin position="93"/>
        <end position="112"/>
    </location>
</feature>
<reference evidence="7 13" key="2">
    <citation type="submission" date="2020-06" db="EMBL/GenBank/DDBJ databases">
        <title>Draft genome sequence of Lactic acid bacteria from Okinawan-style tofu.</title>
        <authorList>
            <person name="Takara I."/>
            <person name="Ikematsu S."/>
        </authorList>
    </citation>
    <scope>NUCLEOTIDE SEQUENCE [LARGE SCALE GENOMIC DNA]</scope>
    <source>
        <strain evidence="13">lg38</strain>
        <strain evidence="7">Lg38</strain>
    </source>
</reference>
<keyword evidence="5 6" id="KW-0472">Membrane</keyword>
<dbReference type="Proteomes" id="UP001157396">
    <property type="component" value="Unassembled WGS sequence"/>
</dbReference>
<evidence type="ECO:0000313" key="8">
    <source>
        <dbReference type="EMBL" id="MDH7959470.1"/>
    </source>
</evidence>
<evidence type="ECO:0000256" key="4">
    <source>
        <dbReference type="ARBA" id="ARBA00022989"/>
    </source>
</evidence>
<dbReference type="Proteomes" id="UP001217324">
    <property type="component" value="Chromosome"/>
</dbReference>
<keyword evidence="2" id="KW-1003">Cell membrane</keyword>
<accession>A0A098CR38</accession>
<dbReference type="Proteomes" id="UP000181969">
    <property type="component" value="Unassembled WGS sequence"/>
</dbReference>
<protein>
    <submittedName>
        <fullName evidence="9">Membrane protein</fullName>
    </submittedName>
    <submittedName>
        <fullName evidence="8">YihY/virulence factor BrkB family protein</fullName>
    </submittedName>
</protein>
<reference evidence="9 12" key="1">
    <citation type="submission" date="2016-10" db="EMBL/GenBank/DDBJ databases">
        <authorList>
            <person name="de Groot N.N."/>
        </authorList>
    </citation>
    <scope>NUCLEOTIDE SEQUENCE [LARGE SCALE GENOMIC DNA]</scope>
    <source>
        <strain evidence="9 12">M79</strain>
    </source>
</reference>
<proteinExistence type="predicted"/>
<name>A0A098CR38_9LACT</name>
<dbReference type="AlphaFoldDB" id="A0A098CR38"/>
<feature type="transmembrane region" description="Helical" evidence="6">
    <location>
        <begin position="211"/>
        <end position="230"/>
    </location>
</feature>
<evidence type="ECO:0000313" key="13">
    <source>
        <dbReference type="Proteomes" id="UP000504756"/>
    </source>
</evidence>
<dbReference type="PANTHER" id="PTHR30213:SF0">
    <property type="entry name" value="UPF0761 MEMBRANE PROTEIN YIHY"/>
    <property type="match status" value="1"/>
</dbReference>
<reference evidence="11" key="4">
    <citation type="submission" date="2023-02" db="EMBL/GenBank/DDBJ databases">
        <title>Comparative genomics and fermentation flavor characterization of five lactic acid bacteria reveal flavor biosynthesis metabolic pathways in fermented muskmelon puree.</title>
        <authorList>
            <person name="Yuan L."/>
            <person name="Li M."/>
            <person name="Xu X."/>
            <person name="Lao F."/>
            <person name="Wu J."/>
        </authorList>
    </citation>
    <scope>NUCLEOTIDE SEQUENCE</scope>
    <source>
        <strain evidence="11">Pa-2</strain>
    </source>
</reference>
<dbReference type="EMBL" id="BLXU01000006">
    <property type="protein sequence ID" value="GFO51888.1"/>
    <property type="molecule type" value="Genomic_DNA"/>
</dbReference>
<evidence type="ECO:0000256" key="5">
    <source>
        <dbReference type="ARBA" id="ARBA00023136"/>
    </source>
</evidence>
<dbReference type="RefSeq" id="WP_003134316.1">
    <property type="nucleotide sequence ID" value="NZ_AP026069.1"/>
</dbReference>
<comment type="subcellular location">
    <subcellularLocation>
        <location evidence="1">Cell membrane</location>
        <topology evidence="1">Multi-pass membrane protein</topology>
    </subcellularLocation>
</comment>
<gene>
    <name evidence="7" type="primary">ygaB</name>
    <name evidence="7" type="ORF">ikelab_11630</name>
    <name evidence="10" type="ORF">OF801_08030</name>
    <name evidence="11" type="ORF">PWF74_06905</name>
    <name evidence="8" type="ORF">QHR29_03180</name>
    <name evidence="9" type="ORF">SAMN05216438_11614</name>
</gene>